<keyword evidence="3" id="KW-1185">Reference proteome</keyword>
<feature type="compositionally biased region" description="Acidic residues" evidence="1">
    <location>
        <begin position="441"/>
        <end position="450"/>
    </location>
</feature>
<feature type="region of interest" description="Disordered" evidence="1">
    <location>
        <begin position="353"/>
        <end position="396"/>
    </location>
</feature>
<comment type="caution">
    <text evidence="2">The sequence shown here is derived from an EMBL/GenBank/DDBJ whole genome shotgun (WGS) entry which is preliminary data.</text>
</comment>
<evidence type="ECO:0000256" key="1">
    <source>
        <dbReference type="SAM" id="MobiDB-lite"/>
    </source>
</evidence>
<dbReference type="Proteomes" id="UP001201163">
    <property type="component" value="Unassembled WGS sequence"/>
</dbReference>
<feature type="compositionally biased region" description="Basic residues" evidence="1">
    <location>
        <begin position="464"/>
        <end position="477"/>
    </location>
</feature>
<gene>
    <name evidence="2" type="ORF">EDB92DRAFT_1814184</name>
</gene>
<name>A0AAD4LN81_9AGAM</name>
<feature type="compositionally biased region" description="Low complexity" evidence="1">
    <location>
        <begin position="569"/>
        <end position="594"/>
    </location>
</feature>
<feature type="compositionally biased region" description="Low complexity" evidence="1">
    <location>
        <begin position="485"/>
        <end position="495"/>
    </location>
</feature>
<feature type="compositionally biased region" description="Basic and acidic residues" evidence="1">
    <location>
        <begin position="355"/>
        <end position="364"/>
    </location>
</feature>
<sequence length="594" mass="63785">MPDDSIAFDDADWEVIADDWWHTPLSLAPCPLSWIDREPHRSRLPRRPEIAARNSHYWHELLLRIVKNVRGAKLCCGSCQGDGGPLCCNATEELGVQELNYGLVGAKMVMDMVDELERAVGITTPGHHAAAADDITVLARRVSLLLGDSAPIEKPEDLWNEYTASVLDGHRIAPRDAVIFRPDTSADPPPADSITSILDLELDPPQKKSSRFSREVIDLTDSEQSVASEALPATPKPPPIFTGNADDDGRATGTLLAPYLNCHKSDSLTGTAPKFHIPRIPSSPLISYSSGSPPTSDELLTESSHTRCSSLPPGGDLHKEDYDLEFVSESTPSEDAEIPHFLVTSSDRLMRQHSRTREIVDRLRSAAVPRGRTRASSAHGNGNPSPPATKNRQGGLSNATVKQLFQKGSDGWIRLADDAEHPAAKTKDLPAHADGPRNPTDDSEPSDSEEMTFAALVPRPPRDSKRKPPAQSKHARRASGWTEGPSPAAASAAPPRRGHGHGPAQSVQLAVPATVGTFTFPPPAFYPFPGHPLPPYAARARDAVWTAAVPRIPSPRGVSPSVASVRGCAPSPTAAASIPTSASLLASTTPRRIR</sequence>
<feature type="compositionally biased region" description="Low complexity" evidence="1">
    <location>
        <begin position="285"/>
        <end position="294"/>
    </location>
</feature>
<feature type="compositionally biased region" description="Polar residues" evidence="1">
    <location>
        <begin position="374"/>
        <end position="396"/>
    </location>
</feature>
<dbReference type="AlphaFoldDB" id="A0AAD4LN81"/>
<accession>A0AAD4LN81</accession>
<proteinExistence type="predicted"/>
<evidence type="ECO:0000313" key="2">
    <source>
        <dbReference type="EMBL" id="KAH8996845.1"/>
    </source>
</evidence>
<evidence type="ECO:0000313" key="3">
    <source>
        <dbReference type="Proteomes" id="UP001201163"/>
    </source>
</evidence>
<feature type="region of interest" description="Disordered" evidence="1">
    <location>
        <begin position="555"/>
        <end position="594"/>
    </location>
</feature>
<organism evidence="2 3">
    <name type="scientific">Lactarius akahatsu</name>
    <dbReference type="NCBI Taxonomy" id="416441"/>
    <lineage>
        <taxon>Eukaryota</taxon>
        <taxon>Fungi</taxon>
        <taxon>Dikarya</taxon>
        <taxon>Basidiomycota</taxon>
        <taxon>Agaricomycotina</taxon>
        <taxon>Agaricomycetes</taxon>
        <taxon>Russulales</taxon>
        <taxon>Russulaceae</taxon>
        <taxon>Lactarius</taxon>
    </lineage>
</organism>
<dbReference type="EMBL" id="JAKELL010000008">
    <property type="protein sequence ID" value="KAH8996845.1"/>
    <property type="molecule type" value="Genomic_DNA"/>
</dbReference>
<reference evidence="2" key="1">
    <citation type="submission" date="2022-01" db="EMBL/GenBank/DDBJ databases">
        <title>Comparative genomics reveals a dynamic genome evolution in the ectomycorrhizal milk-cap (Lactarius) mushrooms.</title>
        <authorList>
            <consortium name="DOE Joint Genome Institute"/>
            <person name="Lebreton A."/>
            <person name="Tang N."/>
            <person name="Kuo A."/>
            <person name="LaButti K."/>
            <person name="Drula E."/>
            <person name="Barry K."/>
            <person name="Clum A."/>
            <person name="Lipzen A."/>
            <person name="Mousain D."/>
            <person name="Ng V."/>
            <person name="Wang R."/>
            <person name="Wang X."/>
            <person name="Dai Y."/>
            <person name="Henrissat B."/>
            <person name="Grigoriev I.V."/>
            <person name="Guerin-Laguette A."/>
            <person name="Yu F."/>
            <person name="Martin F.M."/>
        </authorList>
    </citation>
    <scope>NUCLEOTIDE SEQUENCE</scope>
    <source>
        <strain evidence="2">QP</strain>
    </source>
</reference>
<feature type="region of interest" description="Disordered" evidence="1">
    <location>
        <begin position="285"/>
        <end position="318"/>
    </location>
</feature>
<feature type="compositionally biased region" description="Basic and acidic residues" evidence="1">
    <location>
        <begin position="425"/>
        <end position="435"/>
    </location>
</feature>
<feature type="region of interest" description="Disordered" evidence="1">
    <location>
        <begin position="425"/>
        <end position="505"/>
    </location>
</feature>
<protein>
    <submittedName>
        <fullName evidence="2">Uncharacterized protein</fullName>
    </submittedName>
</protein>